<sequence>MENFFARVGRFWPAGRRDLHWHILPTAAEASALAAPYKGLATPGLHSVPAQGMHCTLLHAIGLSRNHVDTEALLKDVTSYAQTRPPFTLTFDRPAVGTLAVEISGWPGRPFTEIVETLTQTMVRTGAAFTAAPSRYPHMSLAYAADGAEEVDAVALKAALAAIEQPLSETVAVDRLHLVEQWHDGAHITWDPIAEVPLAGVPA</sequence>
<evidence type="ECO:0000313" key="1">
    <source>
        <dbReference type="EMBL" id="NIY67995.1"/>
    </source>
</evidence>
<dbReference type="EMBL" id="JAALLH010000001">
    <property type="protein sequence ID" value="NIY67995.1"/>
    <property type="molecule type" value="Genomic_DNA"/>
</dbReference>
<dbReference type="AlphaFoldDB" id="A0A7X5X7D8"/>
<dbReference type="SUPFAM" id="SSF55144">
    <property type="entry name" value="LigT-like"/>
    <property type="match status" value="1"/>
</dbReference>
<protein>
    <recommendedName>
        <fullName evidence="3">2'-5' RNA ligase family protein</fullName>
    </recommendedName>
</protein>
<accession>A0A7X5X7D8</accession>
<evidence type="ECO:0000313" key="2">
    <source>
        <dbReference type="Proteomes" id="UP000536624"/>
    </source>
</evidence>
<name>A0A7X5X7D8_STRMQ</name>
<dbReference type="Proteomes" id="UP000536624">
    <property type="component" value="Unassembled WGS sequence"/>
</dbReference>
<dbReference type="InterPro" id="IPR009097">
    <property type="entry name" value="Cyclic_Pdiesterase"/>
</dbReference>
<evidence type="ECO:0008006" key="3">
    <source>
        <dbReference type="Google" id="ProtNLM"/>
    </source>
</evidence>
<dbReference type="Pfam" id="PF13563">
    <property type="entry name" value="2_5_RNA_ligase2"/>
    <property type="match status" value="1"/>
</dbReference>
<reference evidence="1 2" key="1">
    <citation type="submission" date="2020-02" db="EMBL/GenBank/DDBJ databases">
        <title>Streptomyces malaysiensis DSM14702 (JHCC583434, PFL_A843) Genome sequencing and assembly.</title>
        <authorList>
            <person name="Samborskyy M."/>
        </authorList>
    </citation>
    <scope>NUCLEOTIDE SEQUENCE [LARGE SCALE GENOMIC DNA]</scope>
    <source>
        <strain evidence="1 2">DSM 14702</strain>
    </source>
</reference>
<comment type="caution">
    <text evidence="1">The sequence shown here is derived from an EMBL/GenBank/DDBJ whole genome shotgun (WGS) entry which is preliminary data.</text>
</comment>
<dbReference type="RefSeq" id="WP_167503112.1">
    <property type="nucleotide sequence ID" value="NZ_JAALLH010000001.1"/>
</dbReference>
<gene>
    <name evidence="1" type="ORF">SMALB_6072</name>
</gene>
<proteinExistence type="predicted"/>
<organism evidence="1 2">
    <name type="scientific">Streptomyces malaysiensis</name>
    <dbReference type="NCBI Taxonomy" id="92644"/>
    <lineage>
        <taxon>Bacteria</taxon>
        <taxon>Bacillati</taxon>
        <taxon>Actinomycetota</taxon>
        <taxon>Actinomycetes</taxon>
        <taxon>Kitasatosporales</taxon>
        <taxon>Streptomycetaceae</taxon>
        <taxon>Streptomyces</taxon>
        <taxon>Streptomyces violaceusniger group</taxon>
    </lineage>
</organism>
<dbReference type="Gene3D" id="3.90.1140.10">
    <property type="entry name" value="Cyclic phosphodiesterase"/>
    <property type="match status" value="1"/>
</dbReference>